<dbReference type="CDD" id="cd19509">
    <property type="entry name" value="RecA-like_VPS4-like"/>
    <property type="match status" value="1"/>
</dbReference>
<dbReference type="InterPro" id="IPR050304">
    <property type="entry name" value="MT-severing_AAA_ATPase"/>
</dbReference>
<dbReference type="InterPro" id="IPR041569">
    <property type="entry name" value="AAA_lid_3"/>
</dbReference>
<sequence>MEPNINDLIKTANLLYDQKNYRTALECYKQVLEPLLKLKSEQTGARQAQTIHVIENLLKKAEYCKNVMDNYAEAPVQRTTVNIRNTNILGQALIRPFTTISNSRCQMPNRIKSPPQNTQSNAYELQIESEIIERSPQISWESISGLTQAKDILQEAIIKPLLYPHIYTGLRSPPKGILLFGPPGTGKTLLAKAVASQCGATFLNMSSASLTSKNYGDAEKLVRAMFSVARKNQPSVIFIDEVDSILGSRGESQHEASRRLETEFLVQMDGVGSNSEDRVLLIAATNRPQELDEAVRRRLTKRIYIPLPDPETREILINTLLKDGGELSGKDIKNIVKATDGYSGSDLAALCKEAALDSVRGLSEKQLNSGKKFLIKKKNFENAIRVIRPSVPKSSLAFYEKWNEEFGVR</sequence>
<dbReference type="InterPro" id="IPR027417">
    <property type="entry name" value="P-loop_NTPase"/>
</dbReference>
<comment type="caution">
    <text evidence="9">The sequence shown here is derived from an EMBL/GenBank/DDBJ whole genome shotgun (WGS) entry which is preliminary data.</text>
</comment>
<dbReference type="InterPro" id="IPR003593">
    <property type="entry name" value="AAA+_ATPase"/>
</dbReference>
<dbReference type="GO" id="GO:0005524">
    <property type="term" value="F:ATP binding"/>
    <property type="evidence" value="ECO:0007669"/>
    <property type="project" value="UniProtKB-KW"/>
</dbReference>
<dbReference type="PROSITE" id="PS00674">
    <property type="entry name" value="AAA"/>
    <property type="match status" value="1"/>
</dbReference>
<dbReference type="PANTHER" id="PTHR23074:SF86">
    <property type="entry name" value="SPASTIN"/>
    <property type="match status" value="1"/>
</dbReference>
<dbReference type="Pfam" id="PF00004">
    <property type="entry name" value="AAA"/>
    <property type="match status" value="1"/>
</dbReference>
<protein>
    <recommendedName>
        <fullName evidence="6">microtubule-severing ATPase</fullName>
        <ecNumber evidence="6">5.6.1.1</ecNumber>
    </recommendedName>
</protein>
<evidence type="ECO:0000256" key="6">
    <source>
        <dbReference type="ARBA" id="ARBA00038871"/>
    </source>
</evidence>
<proteinExistence type="inferred from homology"/>
<dbReference type="GO" id="GO:0005874">
    <property type="term" value="C:microtubule"/>
    <property type="evidence" value="ECO:0007669"/>
    <property type="project" value="UniProtKB-KW"/>
</dbReference>
<evidence type="ECO:0000256" key="7">
    <source>
        <dbReference type="RuleBase" id="RU003651"/>
    </source>
</evidence>
<evidence type="ECO:0000256" key="2">
    <source>
        <dbReference type="ARBA" id="ARBA00022741"/>
    </source>
</evidence>
<dbReference type="FunFam" id="3.40.50.300:FF:000093">
    <property type="entry name" value="Fidgetin-like 1"/>
    <property type="match status" value="1"/>
</dbReference>
<gene>
    <name evidence="9" type="ORF">SteCoe_8443</name>
</gene>
<dbReference type="Pfam" id="PF17862">
    <property type="entry name" value="AAA_lid_3"/>
    <property type="match status" value="1"/>
</dbReference>
<dbReference type="SMART" id="SM00382">
    <property type="entry name" value="AAA"/>
    <property type="match status" value="1"/>
</dbReference>
<keyword evidence="10" id="KW-1185">Reference proteome</keyword>
<dbReference type="EMBL" id="MPUH01000126">
    <property type="protein sequence ID" value="OMJ89443.1"/>
    <property type="molecule type" value="Genomic_DNA"/>
</dbReference>
<evidence type="ECO:0000256" key="5">
    <source>
        <dbReference type="ARBA" id="ARBA00036378"/>
    </source>
</evidence>
<dbReference type="AlphaFoldDB" id="A0A1R2CKA5"/>
<dbReference type="OrthoDB" id="29072at2759"/>
<evidence type="ECO:0000313" key="10">
    <source>
        <dbReference type="Proteomes" id="UP000187209"/>
    </source>
</evidence>
<accession>A0A1R2CKA5</accession>
<name>A0A1R2CKA5_9CILI</name>
<comment type="catalytic activity">
    <reaction evidence="5">
        <text>n ATP + n H2O + a microtubule = n ADP + n phosphate + (n+1) alpha/beta tubulin heterodimers.</text>
        <dbReference type="EC" id="5.6.1.1"/>
    </reaction>
</comment>
<dbReference type="GO" id="GO:0016887">
    <property type="term" value="F:ATP hydrolysis activity"/>
    <property type="evidence" value="ECO:0007669"/>
    <property type="project" value="InterPro"/>
</dbReference>
<evidence type="ECO:0000259" key="8">
    <source>
        <dbReference type="SMART" id="SM00382"/>
    </source>
</evidence>
<evidence type="ECO:0000256" key="3">
    <source>
        <dbReference type="ARBA" id="ARBA00022840"/>
    </source>
</evidence>
<dbReference type="InterPro" id="IPR003959">
    <property type="entry name" value="ATPase_AAA_core"/>
</dbReference>
<dbReference type="EC" id="5.6.1.1" evidence="6"/>
<comment type="similarity">
    <text evidence="7">Belongs to the AAA ATPase family.</text>
</comment>
<keyword evidence="3 7" id="KW-0067">ATP-binding</keyword>
<dbReference type="SUPFAM" id="SSF52540">
    <property type="entry name" value="P-loop containing nucleoside triphosphate hydrolases"/>
    <property type="match status" value="1"/>
</dbReference>
<keyword evidence="2 7" id="KW-0547">Nucleotide-binding</keyword>
<evidence type="ECO:0000313" key="9">
    <source>
        <dbReference type="EMBL" id="OMJ89443.1"/>
    </source>
</evidence>
<evidence type="ECO:0000256" key="4">
    <source>
        <dbReference type="ARBA" id="ARBA00023235"/>
    </source>
</evidence>
<reference evidence="9 10" key="1">
    <citation type="submission" date="2016-11" db="EMBL/GenBank/DDBJ databases">
        <title>The macronuclear genome of Stentor coeruleus: a giant cell with tiny introns.</title>
        <authorList>
            <person name="Slabodnick M."/>
            <person name="Ruby J.G."/>
            <person name="Reiff S.B."/>
            <person name="Swart E.C."/>
            <person name="Gosai S."/>
            <person name="Prabakaran S."/>
            <person name="Witkowska E."/>
            <person name="Larue G.E."/>
            <person name="Fisher S."/>
            <person name="Freeman R.M."/>
            <person name="Gunawardena J."/>
            <person name="Chu W."/>
            <person name="Stover N.A."/>
            <person name="Gregory B.D."/>
            <person name="Nowacki M."/>
            <person name="Derisi J."/>
            <person name="Roy S.W."/>
            <person name="Marshall W.F."/>
            <person name="Sood P."/>
        </authorList>
    </citation>
    <scope>NUCLEOTIDE SEQUENCE [LARGE SCALE GENOMIC DNA]</scope>
    <source>
        <strain evidence="9">WM001</strain>
    </source>
</reference>
<dbReference type="GO" id="GO:0008568">
    <property type="term" value="F:microtubule severing ATPase activity"/>
    <property type="evidence" value="ECO:0007669"/>
    <property type="project" value="UniProtKB-EC"/>
</dbReference>
<dbReference type="InterPro" id="IPR003960">
    <property type="entry name" value="ATPase_AAA_CS"/>
</dbReference>
<dbReference type="PANTHER" id="PTHR23074">
    <property type="entry name" value="AAA DOMAIN-CONTAINING"/>
    <property type="match status" value="1"/>
</dbReference>
<dbReference type="Gene3D" id="3.40.50.300">
    <property type="entry name" value="P-loop containing nucleotide triphosphate hydrolases"/>
    <property type="match status" value="1"/>
</dbReference>
<keyword evidence="4" id="KW-0413">Isomerase</keyword>
<evidence type="ECO:0000256" key="1">
    <source>
        <dbReference type="ARBA" id="ARBA00022701"/>
    </source>
</evidence>
<dbReference type="Proteomes" id="UP000187209">
    <property type="component" value="Unassembled WGS sequence"/>
</dbReference>
<feature type="domain" description="AAA+ ATPase" evidence="8">
    <location>
        <begin position="173"/>
        <end position="309"/>
    </location>
</feature>
<dbReference type="Gene3D" id="1.10.8.60">
    <property type="match status" value="1"/>
</dbReference>
<organism evidence="9 10">
    <name type="scientific">Stentor coeruleus</name>
    <dbReference type="NCBI Taxonomy" id="5963"/>
    <lineage>
        <taxon>Eukaryota</taxon>
        <taxon>Sar</taxon>
        <taxon>Alveolata</taxon>
        <taxon>Ciliophora</taxon>
        <taxon>Postciliodesmatophora</taxon>
        <taxon>Heterotrichea</taxon>
        <taxon>Heterotrichida</taxon>
        <taxon>Stentoridae</taxon>
        <taxon>Stentor</taxon>
    </lineage>
</organism>
<keyword evidence="1" id="KW-0493">Microtubule</keyword>